<evidence type="ECO:0008006" key="3">
    <source>
        <dbReference type="Google" id="ProtNLM"/>
    </source>
</evidence>
<proteinExistence type="predicted"/>
<dbReference type="RefSeq" id="WP_330481704.1">
    <property type="nucleotide sequence ID" value="NZ_JAZBJZ010000002.1"/>
</dbReference>
<name>A0AAW9PSV8_9CYAN</name>
<evidence type="ECO:0000313" key="2">
    <source>
        <dbReference type="Proteomes" id="UP001333818"/>
    </source>
</evidence>
<gene>
    <name evidence="1" type="ORF">V2H45_00845</name>
</gene>
<keyword evidence="2" id="KW-1185">Reference proteome</keyword>
<accession>A0AAW9PSV8</accession>
<sequence>MKKLSFRFAVNLGIGTLLGALASPLLVLPAWAGTIPVIQNFSSLTTNSGFSGNNNSNNLAALNQAAQEILTSLKGGNATSQLLASILVNPSSNDKTQFSQLLQGLGISSESSEALLQVLPGLLSETPSTTVNVTKLANAIAIYNQIINESSPEVLAALAQNTDFKAVREALKNLRAAIK</sequence>
<comment type="caution">
    <text evidence="1">The sequence shown here is derived from an EMBL/GenBank/DDBJ whole genome shotgun (WGS) entry which is preliminary data.</text>
</comment>
<dbReference type="EMBL" id="JAZBJZ010000002">
    <property type="protein sequence ID" value="MEE3715286.1"/>
    <property type="molecule type" value="Genomic_DNA"/>
</dbReference>
<dbReference type="Proteomes" id="UP001333818">
    <property type="component" value="Unassembled WGS sequence"/>
</dbReference>
<evidence type="ECO:0000313" key="1">
    <source>
        <dbReference type="EMBL" id="MEE3715286.1"/>
    </source>
</evidence>
<protein>
    <recommendedName>
        <fullName evidence="3">DUF2780 domain-containing protein</fullName>
    </recommendedName>
</protein>
<organism evidence="1 2">
    <name type="scientific">Tumidithrix elongata BACA0141</name>
    <dbReference type="NCBI Taxonomy" id="2716417"/>
    <lineage>
        <taxon>Bacteria</taxon>
        <taxon>Bacillati</taxon>
        <taxon>Cyanobacteriota</taxon>
        <taxon>Cyanophyceae</taxon>
        <taxon>Pseudanabaenales</taxon>
        <taxon>Pseudanabaenaceae</taxon>
        <taxon>Tumidithrix</taxon>
        <taxon>Tumidithrix elongata</taxon>
    </lineage>
</organism>
<dbReference type="AlphaFoldDB" id="A0AAW9PSV8"/>
<reference evidence="1" key="1">
    <citation type="submission" date="2024-01" db="EMBL/GenBank/DDBJ databases">
        <title>Bank of Algae and Cyanobacteria of the Azores (BACA) strain genomes.</title>
        <authorList>
            <person name="Luz R."/>
            <person name="Cordeiro R."/>
            <person name="Fonseca A."/>
            <person name="Goncalves V."/>
        </authorList>
    </citation>
    <scope>NUCLEOTIDE SEQUENCE</scope>
    <source>
        <strain evidence="1">BACA0141</strain>
    </source>
</reference>